<sequence length="1023" mass="111361">VAMLVPSSSVFVAAPGVLPRCRDCGERLLQEVSVPSAAVPRSRPETRSGFAGLGLGLAATCAAASRLGRPAPSRSRPCGRQASGFRPEKAKDVEVVEAEMVEDRPGGGSSVKAAAEAFVARRSEFFAAREAAIPAEILPEELRKLEEEAEAGDEDAQFRLGEAFFNGWEGQASDQAAAATWFVRAAEHGHRGAQRNLGEMYFQGFGVAQDQAKAFKLLKRAAEPPLSDAQFNVAFMLHTGQGVKQDKPEALKWYQLAADAGVTRAQTNLADLLRKGDGVPEDKEEALGWYAQAALKGDATAQYCLGEMYHEGEGTKKDKEKAAKWWLKAAEQGRREAQYNFAMMLHFGNGVPADRKASYGWYLKAAEQGLVAAQYCLAVQLDRGEGGEINKVEAAKWFGKAAEQGHLQSMNNLGAAYYLGDGVEEDKTKAVEWFEKAGKEGHPGAMKNLGQMYRKGDGVVEDRKKSDYWFKKAGFAQVIATSSATSRHFSQKTSLSTALPHTAAISQSWREACPGGFSRQLLWRRPARLGEVPLQLPSCQIQPHPRRPKFSSGHVTFLNSGSAVVLVANPPGQEVRSVLVDTLSVLTRAHEETAGSNSHEQQFPTKAPVIQEMPLRRWGYTAVRGGMSGGMVGYSEHGMAFFPATTANGEQTSSAVRVIDRGYQNILQCGGQLFLLHPSRWWDASTEILADVLELNEGRYLKVNISQLRDAFQRHLFDGQNQINDPPVRQAVSATRDHFVFHVDTASGAKVAGAVRVPSAVALGGALSADLAPWAPAPMSFVKRWPKGHPAANLSEPHELSVEDHLLLYGDWERSSGLQLCFINSVTGETRVQTLRPPRSGVALEFLAEHGLANLAVALHFDVACGCGMAPKDLTPPPVLVWDLSTGLAIREFAHLGAGDILASSVYSHTSIPGETPATARPSHGPHRFRVGDSVECFTAEGWVQGKVVCLHYREADWPPNRTAAYQILCPEQGLVFAEHDVPQMVRRPSADLERDAEVQIAVHPTRRLSRDGTDRAAEQWYL</sequence>
<dbReference type="Proteomes" id="UP000654075">
    <property type="component" value="Unassembled WGS sequence"/>
</dbReference>
<dbReference type="Pfam" id="PF08238">
    <property type="entry name" value="Sel1"/>
    <property type="match status" value="9"/>
</dbReference>
<evidence type="ECO:0008006" key="5">
    <source>
        <dbReference type="Google" id="ProtNLM"/>
    </source>
</evidence>
<keyword evidence="4" id="KW-1185">Reference proteome</keyword>
<dbReference type="SMART" id="SM00671">
    <property type="entry name" value="SEL1"/>
    <property type="match status" value="9"/>
</dbReference>
<proteinExistence type="inferred from homology"/>
<dbReference type="AlphaFoldDB" id="A0A813FHS4"/>
<dbReference type="InterPro" id="IPR011990">
    <property type="entry name" value="TPR-like_helical_dom_sf"/>
</dbReference>
<evidence type="ECO:0000256" key="1">
    <source>
        <dbReference type="ARBA" id="ARBA00038101"/>
    </source>
</evidence>
<feature type="region of interest" description="Disordered" evidence="2">
    <location>
        <begin position="66"/>
        <end position="86"/>
    </location>
</feature>
<reference evidence="3" key="1">
    <citation type="submission" date="2021-02" db="EMBL/GenBank/DDBJ databases">
        <authorList>
            <person name="Dougan E. K."/>
            <person name="Rhodes N."/>
            <person name="Thang M."/>
            <person name="Chan C."/>
        </authorList>
    </citation>
    <scope>NUCLEOTIDE SEQUENCE</scope>
</reference>
<dbReference type="OrthoDB" id="406741at2759"/>
<organism evidence="3 4">
    <name type="scientific">Polarella glacialis</name>
    <name type="common">Dinoflagellate</name>
    <dbReference type="NCBI Taxonomy" id="89957"/>
    <lineage>
        <taxon>Eukaryota</taxon>
        <taxon>Sar</taxon>
        <taxon>Alveolata</taxon>
        <taxon>Dinophyceae</taxon>
        <taxon>Suessiales</taxon>
        <taxon>Suessiaceae</taxon>
        <taxon>Polarella</taxon>
    </lineage>
</organism>
<evidence type="ECO:0000256" key="2">
    <source>
        <dbReference type="SAM" id="MobiDB-lite"/>
    </source>
</evidence>
<protein>
    <recommendedName>
        <fullName evidence="5">Beta-lactamase</fullName>
    </recommendedName>
</protein>
<dbReference type="PANTHER" id="PTHR11102:SF160">
    <property type="entry name" value="ERAD-ASSOCIATED E3 UBIQUITIN-PROTEIN LIGASE COMPONENT HRD3"/>
    <property type="match status" value="1"/>
</dbReference>
<comment type="similarity">
    <text evidence="1">Belongs to the sel-1 family.</text>
</comment>
<comment type="caution">
    <text evidence="3">The sequence shown here is derived from an EMBL/GenBank/DDBJ whole genome shotgun (WGS) entry which is preliminary data.</text>
</comment>
<gene>
    <name evidence="3" type="ORF">PGLA1383_LOCUS30715</name>
</gene>
<dbReference type="PANTHER" id="PTHR11102">
    <property type="entry name" value="SEL-1-LIKE PROTEIN"/>
    <property type="match status" value="1"/>
</dbReference>
<dbReference type="InterPro" id="IPR050767">
    <property type="entry name" value="Sel1_AlgK"/>
</dbReference>
<dbReference type="EMBL" id="CAJNNV010025183">
    <property type="protein sequence ID" value="CAE8612929.1"/>
    <property type="molecule type" value="Genomic_DNA"/>
</dbReference>
<dbReference type="InterPro" id="IPR006597">
    <property type="entry name" value="Sel1-like"/>
</dbReference>
<dbReference type="SUPFAM" id="SSF81901">
    <property type="entry name" value="HCP-like"/>
    <property type="match status" value="2"/>
</dbReference>
<accession>A0A813FHS4</accession>
<name>A0A813FHS4_POLGL</name>
<dbReference type="Gene3D" id="1.25.40.10">
    <property type="entry name" value="Tetratricopeptide repeat domain"/>
    <property type="match status" value="3"/>
</dbReference>
<evidence type="ECO:0000313" key="4">
    <source>
        <dbReference type="Proteomes" id="UP000654075"/>
    </source>
</evidence>
<evidence type="ECO:0000313" key="3">
    <source>
        <dbReference type="EMBL" id="CAE8612929.1"/>
    </source>
</evidence>
<feature type="non-terminal residue" evidence="3">
    <location>
        <position position="1"/>
    </location>
</feature>